<dbReference type="EMBL" id="BARU01044304">
    <property type="protein sequence ID" value="GAH77048.1"/>
    <property type="molecule type" value="Genomic_DNA"/>
</dbReference>
<evidence type="ECO:0000313" key="1">
    <source>
        <dbReference type="EMBL" id="GAH77048.1"/>
    </source>
</evidence>
<sequence>PPPIRSTDSPAFIEQAKHDIINELVHRGESFEMAEKVAIKVIAKSKEKKGFRGCNKLHPRTY</sequence>
<feature type="non-terminal residue" evidence="1">
    <location>
        <position position="1"/>
    </location>
</feature>
<gene>
    <name evidence="1" type="ORF">S03H2_67614</name>
</gene>
<organism evidence="1">
    <name type="scientific">marine sediment metagenome</name>
    <dbReference type="NCBI Taxonomy" id="412755"/>
    <lineage>
        <taxon>unclassified sequences</taxon>
        <taxon>metagenomes</taxon>
        <taxon>ecological metagenomes</taxon>
    </lineage>
</organism>
<name>X1K4R5_9ZZZZ</name>
<proteinExistence type="predicted"/>
<reference evidence="1" key="1">
    <citation type="journal article" date="2014" name="Front. Microbiol.">
        <title>High frequency of phylogenetically diverse reductive dehalogenase-homologous genes in deep subseafloor sedimentary metagenomes.</title>
        <authorList>
            <person name="Kawai M."/>
            <person name="Futagami T."/>
            <person name="Toyoda A."/>
            <person name="Takaki Y."/>
            <person name="Nishi S."/>
            <person name="Hori S."/>
            <person name="Arai W."/>
            <person name="Tsubouchi T."/>
            <person name="Morono Y."/>
            <person name="Uchiyama I."/>
            <person name="Ito T."/>
            <person name="Fujiyama A."/>
            <person name="Inagaki F."/>
            <person name="Takami H."/>
        </authorList>
    </citation>
    <scope>NUCLEOTIDE SEQUENCE</scope>
    <source>
        <strain evidence="1">Expedition CK06-06</strain>
    </source>
</reference>
<accession>X1K4R5</accession>
<protein>
    <submittedName>
        <fullName evidence="1">Uncharacterized protein</fullName>
    </submittedName>
</protein>
<comment type="caution">
    <text evidence="1">The sequence shown here is derived from an EMBL/GenBank/DDBJ whole genome shotgun (WGS) entry which is preliminary data.</text>
</comment>
<dbReference type="AlphaFoldDB" id="X1K4R5"/>